<dbReference type="Proteomes" id="UP000264820">
    <property type="component" value="Unplaced"/>
</dbReference>
<dbReference type="InterPro" id="IPR042099">
    <property type="entry name" value="ANL_N_sf"/>
</dbReference>
<dbReference type="Pfam" id="PF16177">
    <property type="entry name" value="ACAS_N"/>
    <property type="match status" value="1"/>
</dbReference>
<dbReference type="InterPro" id="IPR032387">
    <property type="entry name" value="ACAS_N"/>
</dbReference>
<evidence type="ECO:0000259" key="1">
    <source>
        <dbReference type="Pfam" id="PF16177"/>
    </source>
</evidence>
<protein>
    <recommendedName>
        <fullName evidence="1">Acetyl-coenzyme A synthetase N-terminal domain-containing protein</fullName>
    </recommendedName>
</protein>
<dbReference type="AlphaFoldDB" id="A0A3Q2XSN6"/>
<accession>A0A3Q2XSN6</accession>
<organism evidence="2 3">
    <name type="scientific">Hippocampus comes</name>
    <name type="common">Tiger tail seahorse</name>
    <dbReference type="NCBI Taxonomy" id="109280"/>
    <lineage>
        <taxon>Eukaryota</taxon>
        <taxon>Metazoa</taxon>
        <taxon>Chordata</taxon>
        <taxon>Craniata</taxon>
        <taxon>Vertebrata</taxon>
        <taxon>Euteleostomi</taxon>
        <taxon>Actinopterygii</taxon>
        <taxon>Neopterygii</taxon>
        <taxon>Teleostei</taxon>
        <taxon>Neoteleostei</taxon>
        <taxon>Acanthomorphata</taxon>
        <taxon>Syngnathiaria</taxon>
        <taxon>Syngnathiformes</taxon>
        <taxon>Syngnathoidei</taxon>
        <taxon>Syngnathidae</taxon>
        <taxon>Hippocampus</taxon>
    </lineage>
</organism>
<dbReference type="OMA" id="DWISPFR"/>
<keyword evidence="3" id="KW-1185">Reference proteome</keyword>
<reference evidence="2" key="1">
    <citation type="submission" date="2025-08" db="UniProtKB">
        <authorList>
            <consortium name="Ensembl"/>
        </authorList>
    </citation>
    <scope>IDENTIFICATION</scope>
</reference>
<evidence type="ECO:0000313" key="2">
    <source>
        <dbReference type="Ensembl" id="ENSHCOP00000007855.1"/>
    </source>
</evidence>
<feature type="domain" description="Acetyl-coenzyme A synthetase N-terminal" evidence="1">
    <location>
        <begin position="44"/>
        <end position="97"/>
    </location>
</feature>
<dbReference type="STRING" id="109280.ENSHCOP00000007855"/>
<sequence length="129" mass="14648">MWPPSRRCVQAAAASLGRRRRSHAAWAFMPEAAEFQGVRDRAGLHEFSVAHKETFWAAVARHRLDWISPFRGVLDCDLERGEVSWFRGGRLNVSGECGLRFAPPTWRRARSRAQPSVNFCPGVFPKQAQ</sequence>
<name>A0A3Q2XSN6_HIPCM</name>
<dbReference type="GeneTree" id="ENSGT00940000165253"/>
<reference evidence="2" key="2">
    <citation type="submission" date="2025-09" db="UniProtKB">
        <authorList>
            <consortium name="Ensembl"/>
        </authorList>
    </citation>
    <scope>IDENTIFICATION</scope>
</reference>
<proteinExistence type="predicted"/>
<dbReference type="Gene3D" id="3.40.50.12780">
    <property type="entry name" value="N-terminal domain of ligase-like"/>
    <property type="match status" value="1"/>
</dbReference>
<dbReference type="Ensembl" id="ENSHCOT00000001292.1">
    <property type="protein sequence ID" value="ENSHCOP00000007855.1"/>
    <property type="gene ID" value="ENSHCOG00000000640.1"/>
</dbReference>
<evidence type="ECO:0000313" key="3">
    <source>
        <dbReference type="Proteomes" id="UP000264820"/>
    </source>
</evidence>